<evidence type="ECO:0000256" key="12">
    <source>
        <dbReference type="ARBA" id="ARBA00031200"/>
    </source>
</evidence>
<dbReference type="InterPro" id="IPR011642">
    <property type="entry name" value="Gate_dom"/>
</dbReference>
<feature type="binding site" evidence="14">
    <location>
        <begin position="9"/>
        <end position="16"/>
    </location>
    <ligand>
        <name>GTP</name>
        <dbReference type="ChEBI" id="CHEBI:37565"/>
        <label>1</label>
    </ligand>
</feature>
<dbReference type="InterPro" id="IPR041069">
    <property type="entry name" value="FeoB_Cyto"/>
</dbReference>
<feature type="domain" description="FeoB-type G" evidence="18">
    <location>
        <begin position="2"/>
        <end position="164"/>
    </location>
</feature>
<feature type="coiled-coil region" evidence="16">
    <location>
        <begin position="221"/>
        <end position="252"/>
    </location>
</feature>
<dbReference type="HOGENOM" id="CLU_013350_3_0_2"/>
<reference evidence="19" key="1">
    <citation type="submission" date="2011-05" db="EMBL/GenBank/DDBJ databases">
        <title>Complete sequence of chromosome of Methanothermococcus okinawensis IH1.</title>
        <authorList>
            <consortium name="US DOE Joint Genome Institute"/>
            <person name="Lucas S."/>
            <person name="Han J."/>
            <person name="Lapidus A."/>
            <person name="Cheng J.-F."/>
            <person name="Goodwin L."/>
            <person name="Pitluck S."/>
            <person name="Peters L."/>
            <person name="Mikhailova N."/>
            <person name="Held B."/>
            <person name="Han C."/>
            <person name="Tapia R."/>
            <person name="Land M."/>
            <person name="Hauser L."/>
            <person name="Kyrpides N."/>
            <person name="Ivanova N."/>
            <person name="Pagani I."/>
            <person name="Sieprawska-Lupa M."/>
            <person name="Takai K."/>
            <person name="Miyazaki J."/>
            <person name="Whitman W."/>
            <person name="Woyke T."/>
        </authorList>
    </citation>
    <scope>NUCLEOTIDE SEQUENCE [LARGE SCALE GENOMIC DNA]</scope>
    <source>
        <strain evidence="19">IH1</strain>
    </source>
</reference>
<feature type="transmembrane region" description="Helical" evidence="17">
    <location>
        <begin position="382"/>
        <end position="404"/>
    </location>
</feature>
<dbReference type="InterPro" id="IPR050860">
    <property type="entry name" value="FeoB_GTPase"/>
</dbReference>
<feature type="transmembrane region" description="Helical" evidence="17">
    <location>
        <begin position="613"/>
        <end position="635"/>
    </location>
</feature>
<keyword evidence="11 17" id="KW-0472">Membrane</keyword>
<dbReference type="GeneID" id="10773658"/>
<dbReference type="InterPro" id="IPR006073">
    <property type="entry name" value="GTP-bd"/>
</dbReference>
<evidence type="ECO:0000256" key="8">
    <source>
        <dbReference type="ARBA" id="ARBA00023004"/>
    </source>
</evidence>
<keyword evidence="6 14" id="KW-0547">Nucleotide-binding</keyword>
<keyword evidence="20" id="KW-1185">Reference proteome</keyword>
<evidence type="ECO:0000256" key="16">
    <source>
        <dbReference type="SAM" id="Coils"/>
    </source>
</evidence>
<evidence type="ECO:0000256" key="2">
    <source>
        <dbReference type="ARBA" id="ARBA00022448"/>
    </source>
</evidence>
<dbReference type="InterPro" id="IPR003373">
    <property type="entry name" value="Fe2_transport_prot-B"/>
</dbReference>
<dbReference type="Pfam" id="PF02421">
    <property type="entry name" value="FeoB_N"/>
    <property type="match status" value="1"/>
</dbReference>
<evidence type="ECO:0000256" key="5">
    <source>
        <dbReference type="ARBA" id="ARBA00022692"/>
    </source>
</evidence>
<dbReference type="PROSITE" id="PS51711">
    <property type="entry name" value="G_FEOB"/>
    <property type="match status" value="1"/>
</dbReference>
<feature type="transmembrane region" description="Helical" evidence="17">
    <location>
        <begin position="313"/>
        <end position="331"/>
    </location>
</feature>
<dbReference type="eggNOG" id="arCOG00359">
    <property type="taxonomic scope" value="Archaea"/>
</dbReference>
<dbReference type="SUPFAM" id="SSF52540">
    <property type="entry name" value="P-loop containing nucleoside triphosphate hydrolases"/>
    <property type="match status" value="1"/>
</dbReference>
<feature type="binding site" evidence="15">
    <location>
        <position position="23"/>
    </location>
    <ligand>
        <name>Mg(2+)</name>
        <dbReference type="ChEBI" id="CHEBI:18420"/>
        <label>2</label>
    </ligand>
</feature>
<evidence type="ECO:0000256" key="9">
    <source>
        <dbReference type="ARBA" id="ARBA00023065"/>
    </source>
</evidence>
<evidence type="ECO:0000256" key="15">
    <source>
        <dbReference type="PIRSR" id="PIRSR603373-2"/>
    </source>
</evidence>
<dbReference type="PRINTS" id="PR00326">
    <property type="entry name" value="GTP1OBG"/>
</dbReference>
<evidence type="ECO:0000256" key="14">
    <source>
        <dbReference type="PIRSR" id="PIRSR603373-1"/>
    </source>
</evidence>
<dbReference type="OrthoDB" id="85305at2157"/>
<evidence type="ECO:0000256" key="1">
    <source>
        <dbReference type="ARBA" id="ARBA00004651"/>
    </source>
</evidence>
<keyword evidence="15" id="KW-0479">Metal-binding</keyword>
<evidence type="ECO:0000256" key="13">
    <source>
        <dbReference type="NCBIfam" id="TIGR00437"/>
    </source>
</evidence>
<feature type="transmembrane region" description="Helical" evidence="17">
    <location>
        <begin position="647"/>
        <end position="672"/>
    </location>
</feature>
<dbReference type="CDD" id="cd01879">
    <property type="entry name" value="FeoB"/>
    <property type="match status" value="1"/>
</dbReference>
<evidence type="ECO:0000313" key="19">
    <source>
        <dbReference type="EMBL" id="AEH07463.1"/>
    </source>
</evidence>
<feature type="transmembrane region" description="Helical" evidence="17">
    <location>
        <begin position="449"/>
        <end position="468"/>
    </location>
</feature>
<protein>
    <recommendedName>
        <fullName evidence="12 13">Ferrous iron transport protein B</fullName>
    </recommendedName>
</protein>
<keyword evidence="2" id="KW-0813">Transport</keyword>
<feature type="transmembrane region" description="Helical" evidence="17">
    <location>
        <begin position="338"/>
        <end position="362"/>
    </location>
</feature>
<dbReference type="InterPro" id="IPR011640">
    <property type="entry name" value="Fe2_transport_prot_B_C"/>
</dbReference>
<dbReference type="InterPro" id="IPR005225">
    <property type="entry name" value="Small_GTP-bd"/>
</dbReference>
<dbReference type="GO" id="GO:0015093">
    <property type="term" value="F:ferrous iron transmembrane transporter activity"/>
    <property type="evidence" value="ECO:0007669"/>
    <property type="project" value="UniProtKB-UniRule"/>
</dbReference>
<organism evidence="19 20">
    <name type="scientific">Methanothermococcus okinawensis (strain DSM 14208 / JCM 11175 / IH1)</name>
    <dbReference type="NCBI Taxonomy" id="647113"/>
    <lineage>
        <taxon>Archaea</taxon>
        <taxon>Methanobacteriati</taxon>
        <taxon>Methanobacteriota</taxon>
        <taxon>Methanomada group</taxon>
        <taxon>Methanococci</taxon>
        <taxon>Methanococcales</taxon>
        <taxon>Methanococcaceae</taxon>
        <taxon>Methanothermococcus</taxon>
    </lineage>
</organism>
<comment type="subcellular location">
    <subcellularLocation>
        <location evidence="1">Cell membrane</location>
        <topology evidence="1">Multi-pass membrane protein</topology>
    </subcellularLocation>
</comment>
<evidence type="ECO:0000256" key="4">
    <source>
        <dbReference type="ARBA" id="ARBA00022496"/>
    </source>
</evidence>
<keyword evidence="5 17" id="KW-0812">Transmembrane</keyword>
<sequence>MQYEIALIGNPNTGKSTVFNALTGLKQHIGNWPGVTVEKKEGEFKYGGFKYKVVDLPGVYGLTARSVDEQVARDYIINEKPNVVVDIVDASNIERNLYLTFQLLEIGANVVIALNKMDLAKEMGYNIDVKRLEELLGVPVVPMIASKEQGIEELKKTIDKSIGKKPSEVIYSNFEPYILRLINILSKDNGLKDKYNLKYLAIKSLENDDYVIEIIKNSSVYSEFKEELSDILNELNKKYEDVNSAIADERYRIISNIVNDATTKKAGALTTTKMLDEVFTHKYLGIPILITFLWMAFQFTFNVSAPYSDMIDTFFGWLGDFVSSYFTGWVASLLGDGIIAGLGSVLVFLPPIICMFLAFSFLEDSGYMARAAFVMDKVMNKFGLHGKSVIPLVMGFGCNVPAIMATRTLEDEKDRILTILVNPLMSCSARLPVYVIIAGAFFAANAGSVVTSMYVLGVVLALIMAYLFRKLIFKGKPSHFIMELPPYNKPNWKNILGNTWERSSKFLTKAGTIIFGGVVLVWLLSVFGPAGYLGAGALDNEALLAKSWVALLGHSLAPIFSPMGWDWKAVVALFFGFIAKEVVVGTFGMLYGVGEDDVALQSAIAHSGAFDPVTAYAFMAFVLIYIPCVATIGVIKQEIGWKWALFTVGYGLILAYIVALGITVIGHLIFYFK</sequence>
<accession>F8AK90</accession>
<dbReference type="Gene3D" id="1.10.287.1770">
    <property type="match status" value="1"/>
</dbReference>
<keyword evidence="9" id="KW-0406">Ion transport</keyword>
<feature type="transmembrane region" description="Helical" evidence="17">
    <location>
        <begin position="512"/>
        <end position="535"/>
    </location>
</feature>
<dbReference type="InterPro" id="IPR027417">
    <property type="entry name" value="P-loop_NTPase"/>
</dbReference>
<feature type="binding site" evidence="14">
    <location>
        <begin position="55"/>
        <end position="58"/>
    </location>
    <ligand>
        <name>GTP</name>
        <dbReference type="ChEBI" id="CHEBI:37565"/>
        <label>1</label>
    </ligand>
</feature>
<dbReference type="AlphaFoldDB" id="F8AK90"/>
<feature type="binding site" evidence="15">
    <location>
        <position position="24"/>
    </location>
    <ligand>
        <name>Mg(2+)</name>
        <dbReference type="ChEBI" id="CHEBI:18420"/>
        <label>2</label>
    </ligand>
</feature>
<dbReference type="Pfam" id="PF07670">
    <property type="entry name" value="Gate"/>
    <property type="match status" value="2"/>
</dbReference>
<feature type="binding site" evidence="15">
    <location>
        <position position="20"/>
    </location>
    <ligand>
        <name>Mg(2+)</name>
        <dbReference type="ChEBI" id="CHEBI:18420"/>
        <label>2</label>
    </ligand>
</feature>
<evidence type="ECO:0000256" key="7">
    <source>
        <dbReference type="ARBA" id="ARBA00022989"/>
    </source>
</evidence>
<dbReference type="EMBL" id="CP002792">
    <property type="protein sequence ID" value="AEH07463.1"/>
    <property type="molecule type" value="Genomic_DNA"/>
</dbReference>
<proteinExistence type="predicted"/>
<gene>
    <name evidence="19" type="ordered locus">Metok_1500</name>
</gene>
<dbReference type="PANTHER" id="PTHR43185:SF1">
    <property type="entry name" value="FE(2+) TRANSPORTER FEOB"/>
    <property type="match status" value="1"/>
</dbReference>
<dbReference type="GO" id="GO:0005525">
    <property type="term" value="F:GTP binding"/>
    <property type="evidence" value="ECO:0007669"/>
    <property type="project" value="UniProtKB-KW"/>
</dbReference>
<keyword evidence="4" id="KW-0410">Iron transport</keyword>
<keyword evidence="7 17" id="KW-1133">Transmembrane helix</keyword>
<keyword evidence="10 14" id="KW-0342">GTP-binding</keyword>
<evidence type="ECO:0000256" key="11">
    <source>
        <dbReference type="ARBA" id="ARBA00023136"/>
    </source>
</evidence>
<feature type="transmembrane region" description="Helical" evidence="17">
    <location>
        <begin position="572"/>
        <end position="593"/>
    </location>
</feature>
<keyword evidence="3" id="KW-1003">Cell membrane</keyword>
<feature type="transmembrane region" description="Helical" evidence="17">
    <location>
        <begin position="416"/>
        <end position="443"/>
    </location>
</feature>
<feature type="binding site" evidence="15">
    <location>
        <position position="21"/>
    </location>
    <ligand>
        <name>Mg(2+)</name>
        <dbReference type="ChEBI" id="CHEBI:18420"/>
        <label>2</label>
    </ligand>
</feature>
<evidence type="ECO:0000256" key="3">
    <source>
        <dbReference type="ARBA" id="ARBA00022475"/>
    </source>
</evidence>
<dbReference type="GO" id="GO:0005886">
    <property type="term" value="C:plasma membrane"/>
    <property type="evidence" value="ECO:0007669"/>
    <property type="project" value="UniProtKB-SubCell"/>
</dbReference>
<feature type="binding site" evidence="14">
    <location>
        <begin position="115"/>
        <end position="118"/>
    </location>
    <ligand>
        <name>GTP</name>
        <dbReference type="ChEBI" id="CHEBI:37565"/>
        <label>1</label>
    </ligand>
</feature>
<dbReference type="STRING" id="647113.Metok_1500"/>
<name>F8AK90_METOI</name>
<keyword evidence="8" id="KW-0408">Iron</keyword>
<evidence type="ECO:0000313" key="20">
    <source>
        <dbReference type="Proteomes" id="UP000009296"/>
    </source>
</evidence>
<dbReference type="Pfam" id="PF17910">
    <property type="entry name" value="FeoB_Cyto"/>
    <property type="match status" value="1"/>
</dbReference>
<dbReference type="NCBIfam" id="TIGR00231">
    <property type="entry name" value="small_GTP"/>
    <property type="match status" value="1"/>
</dbReference>
<evidence type="ECO:0000256" key="17">
    <source>
        <dbReference type="SAM" id="Phobius"/>
    </source>
</evidence>
<evidence type="ECO:0000259" key="18">
    <source>
        <dbReference type="PROSITE" id="PS51711"/>
    </source>
</evidence>
<evidence type="ECO:0000256" key="6">
    <source>
        <dbReference type="ARBA" id="ARBA00022741"/>
    </source>
</evidence>
<keyword evidence="15" id="KW-0460">Magnesium</keyword>
<dbReference type="GO" id="GO:0046872">
    <property type="term" value="F:metal ion binding"/>
    <property type="evidence" value="ECO:0007669"/>
    <property type="project" value="UniProtKB-KW"/>
</dbReference>
<dbReference type="Pfam" id="PF07664">
    <property type="entry name" value="FeoB_C"/>
    <property type="match status" value="1"/>
</dbReference>
<evidence type="ECO:0000256" key="10">
    <source>
        <dbReference type="ARBA" id="ARBA00023134"/>
    </source>
</evidence>
<dbReference type="InterPro" id="IPR030389">
    <property type="entry name" value="G_FEOB_dom"/>
</dbReference>
<dbReference type="RefSeq" id="WP_013867644.1">
    <property type="nucleotide sequence ID" value="NC_015636.1"/>
</dbReference>
<dbReference type="FunFam" id="3.40.50.300:FF:000969">
    <property type="entry name" value="Ferrous iron transporter B"/>
    <property type="match status" value="1"/>
</dbReference>
<dbReference type="PANTHER" id="PTHR43185">
    <property type="entry name" value="FERROUS IRON TRANSPORT PROTEIN B"/>
    <property type="match status" value="1"/>
</dbReference>
<feature type="transmembrane region" description="Helical" evidence="17">
    <location>
        <begin position="283"/>
        <end position="301"/>
    </location>
</feature>
<dbReference type="Proteomes" id="UP000009296">
    <property type="component" value="Chromosome"/>
</dbReference>
<dbReference type="KEGG" id="mok:Metok_1500"/>
<dbReference type="Gene3D" id="3.40.50.300">
    <property type="entry name" value="P-loop containing nucleotide triphosphate hydrolases"/>
    <property type="match status" value="1"/>
</dbReference>
<keyword evidence="16" id="KW-0175">Coiled coil</keyword>
<feature type="binding site" evidence="14">
    <location>
        <begin position="34"/>
        <end position="38"/>
    </location>
    <ligand>
        <name>GTP</name>
        <dbReference type="ChEBI" id="CHEBI:37565"/>
        <label>1</label>
    </ligand>
</feature>
<dbReference type="NCBIfam" id="TIGR00437">
    <property type="entry name" value="feoB"/>
    <property type="match status" value="1"/>
</dbReference>